<dbReference type="SUPFAM" id="SSF53822">
    <property type="entry name" value="Periplasmic binding protein-like I"/>
    <property type="match status" value="1"/>
</dbReference>
<dbReference type="EMBL" id="FOAF01000004">
    <property type="protein sequence ID" value="SEL79485.1"/>
    <property type="molecule type" value="Genomic_DNA"/>
</dbReference>
<dbReference type="Gene3D" id="3.40.50.2300">
    <property type="match status" value="2"/>
</dbReference>
<dbReference type="Proteomes" id="UP000199421">
    <property type="component" value="Unassembled WGS sequence"/>
</dbReference>
<keyword evidence="1" id="KW-0805">Transcription regulation</keyword>
<dbReference type="OrthoDB" id="9803256at2"/>
<dbReference type="GO" id="GO:0000976">
    <property type="term" value="F:transcription cis-regulatory region binding"/>
    <property type="evidence" value="ECO:0007669"/>
    <property type="project" value="TreeGrafter"/>
</dbReference>
<dbReference type="InterPro" id="IPR028082">
    <property type="entry name" value="Peripla_BP_I"/>
</dbReference>
<dbReference type="CDD" id="cd06267">
    <property type="entry name" value="PBP1_LacI_sugar_binding-like"/>
    <property type="match status" value="1"/>
</dbReference>
<dbReference type="CDD" id="cd01392">
    <property type="entry name" value="HTH_LacI"/>
    <property type="match status" value="1"/>
</dbReference>
<dbReference type="InterPro" id="IPR000843">
    <property type="entry name" value="HTH_LacI"/>
</dbReference>
<feature type="domain" description="HTH lacI-type" evidence="4">
    <location>
        <begin position="6"/>
        <end position="60"/>
    </location>
</feature>
<dbReference type="PANTHER" id="PTHR30146">
    <property type="entry name" value="LACI-RELATED TRANSCRIPTIONAL REPRESSOR"/>
    <property type="match status" value="1"/>
</dbReference>
<dbReference type="RefSeq" id="WP_093326525.1">
    <property type="nucleotide sequence ID" value="NZ_FOAF01000004.1"/>
</dbReference>
<dbReference type="InterPro" id="IPR001761">
    <property type="entry name" value="Peripla_BP/Lac1_sug-bd_dom"/>
</dbReference>
<dbReference type="Pfam" id="PF00532">
    <property type="entry name" value="Peripla_BP_1"/>
    <property type="match status" value="1"/>
</dbReference>
<evidence type="ECO:0000259" key="4">
    <source>
        <dbReference type="PROSITE" id="PS50932"/>
    </source>
</evidence>
<dbReference type="Gene3D" id="1.10.260.40">
    <property type="entry name" value="lambda repressor-like DNA-binding domains"/>
    <property type="match status" value="1"/>
</dbReference>
<reference evidence="6" key="1">
    <citation type="submission" date="2016-10" db="EMBL/GenBank/DDBJ databases">
        <authorList>
            <person name="Varghese N."/>
            <person name="Submissions S."/>
        </authorList>
    </citation>
    <scope>NUCLEOTIDE SEQUENCE [LARGE SCALE GENOMIC DNA]</scope>
    <source>
        <strain evidence="6">DSM 18733</strain>
    </source>
</reference>
<dbReference type="PANTHER" id="PTHR30146:SF109">
    <property type="entry name" value="HTH-TYPE TRANSCRIPTIONAL REGULATOR GALS"/>
    <property type="match status" value="1"/>
</dbReference>
<accession>A0A1H7T4L4</accession>
<dbReference type="SUPFAM" id="SSF47413">
    <property type="entry name" value="lambda repressor-like DNA-binding domains"/>
    <property type="match status" value="1"/>
</dbReference>
<dbReference type="GO" id="GO:0003700">
    <property type="term" value="F:DNA-binding transcription factor activity"/>
    <property type="evidence" value="ECO:0007669"/>
    <property type="project" value="TreeGrafter"/>
</dbReference>
<protein>
    <submittedName>
        <fullName evidence="5">Transcriptional regulator, LacI family</fullName>
    </submittedName>
</protein>
<dbReference type="InterPro" id="IPR010982">
    <property type="entry name" value="Lambda_DNA-bd_dom_sf"/>
</dbReference>
<name>A0A1H7T4L4_OLID1</name>
<dbReference type="STRING" id="407022.SAMN05661044_03365"/>
<evidence type="ECO:0000313" key="6">
    <source>
        <dbReference type="Proteomes" id="UP000199421"/>
    </source>
</evidence>
<evidence type="ECO:0000313" key="5">
    <source>
        <dbReference type="EMBL" id="SEL79485.1"/>
    </source>
</evidence>
<evidence type="ECO:0000256" key="3">
    <source>
        <dbReference type="ARBA" id="ARBA00023163"/>
    </source>
</evidence>
<evidence type="ECO:0000256" key="2">
    <source>
        <dbReference type="ARBA" id="ARBA00023125"/>
    </source>
</evidence>
<keyword evidence="2" id="KW-0238">DNA-binding</keyword>
<dbReference type="PROSITE" id="PS50932">
    <property type="entry name" value="HTH_LACI_2"/>
    <property type="match status" value="1"/>
</dbReference>
<dbReference type="AlphaFoldDB" id="A0A1H7T4L4"/>
<dbReference type="Pfam" id="PF00356">
    <property type="entry name" value="LacI"/>
    <property type="match status" value="1"/>
</dbReference>
<keyword evidence="3" id="KW-0804">Transcription</keyword>
<sequence length="348" mass="38727">MANSNTTLRDIAEALNLSTSTVSKALRDSYEIGEKTKVMVMDYAKKVGYHPNAIAKILKEGKSKLIGVVICSIDNTFVSQMLNGIDRVCNDRGYSIMIMQSKESHQQEIKCIELLHARAVDGLLISPAYETSDVDHLKKIINANLPIVLFDRFSDDLDIPKVSIDNSEASFKATEHLIKNGYDKIALLHSNTSLNINIERLEGYKNALEFYKIPYNEAYIKPCDFQNTSLLQESILTAINQLMALNEPPNGILTTSDQITTQSIGIIKKLGYRIPEDIALVGFTNTSLAASLDPPLSTIYQPAIEIGEEAATQLLNIIEKKHFDQNKVIKLKTTLIERVSSKSKHKAI</sequence>
<dbReference type="SMART" id="SM00354">
    <property type="entry name" value="HTH_LACI"/>
    <property type="match status" value="1"/>
</dbReference>
<gene>
    <name evidence="5" type="ORF">SAMN05661044_03365</name>
</gene>
<proteinExistence type="predicted"/>
<keyword evidence="6" id="KW-1185">Reference proteome</keyword>
<evidence type="ECO:0000256" key="1">
    <source>
        <dbReference type="ARBA" id="ARBA00023015"/>
    </source>
</evidence>
<organism evidence="5 6">
    <name type="scientific">Olivibacter domesticus</name>
    <name type="common">Pseudosphingobacterium domesticum</name>
    <dbReference type="NCBI Taxonomy" id="407022"/>
    <lineage>
        <taxon>Bacteria</taxon>
        <taxon>Pseudomonadati</taxon>
        <taxon>Bacteroidota</taxon>
        <taxon>Sphingobacteriia</taxon>
        <taxon>Sphingobacteriales</taxon>
        <taxon>Sphingobacteriaceae</taxon>
        <taxon>Olivibacter</taxon>
    </lineage>
</organism>